<feature type="transmembrane region" description="Helical" evidence="10">
    <location>
        <begin position="237"/>
        <end position="265"/>
    </location>
</feature>
<evidence type="ECO:0000256" key="5">
    <source>
        <dbReference type="ARBA" id="ARBA00022692"/>
    </source>
</evidence>
<feature type="transmembrane region" description="Helical" evidence="10">
    <location>
        <begin position="358"/>
        <end position="380"/>
    </location>
</feature>
<keyword evidence="6 10" id="KW-1133">Transmembrane helix</keyword>
<dbReference type="GO" id="GO:0005886">
    <property type="term" value="C:plasma membrane"/>
    <property type="evidence" value="ECO:0007669"/>
    <property type="project" value="UniProtKB-SubCell"/>
</dbReference>
<reference evidence="11 12" key="1">
    <citation type="submission" date="2020-08" db="EMBL/GenBank/DDBJ databases">
        <title>Genomic Encyclopedia of Type Strains, Phase IV (KMG-IV): sequencing the most valuable type-strain genomes for metagenomic binning, comparative biology and taxonomic classification.</title>
        <authorList>
            <person name="Goeker M."/>
        </authorList>
    </citation>
    <scope>NUCLEOTIDE SEQUENCE [LARGE SCALE GENOMIC DNA]</scope>
    <source>
        <strain evidence="11 12">DSM 11275</strain>
    </source>
</reference>
<comment type="caution">
    <text evidence="11">The sequence shown here is derived from an EMBL/GenBank/DDBJ whole genome shotgun (WGS) entry which is preliminary data.</text>
</comment>
<evidence type="ECO:0000256" key="8">
    <source>
        <dbReference type="ARBA" id="ARBA00023136"/>
    </source>
</evidence>
<proteinExistence type="predicted"/>
<feature type="transmembrane region" description="Helical" evidence="10">
    <location>
        <begin position="91"/>
        <end position="113"/>
    </location>
</feature>
<dbReference type="GO" id="GO:0042910">
    <property type="term" value="F:xenobiotic transmembrane transporter activity"/>
    <property type="evidence" value="ECO:0007669"/>
    <property type="project" value="InterPro"/>
</dbReference>
<organism evidence="11 12">
    <name type="scientific">Desulfovibrio intestinalis</name>
    <dbReference type="NCBI Taxonomy" id="58621"/>
    <lineage>
        <taxon>Bacteria</taxon>
        <taxon>Pseudomonadati</taxon>
        <taxon>Thermodesulfobacteriota</taxon>
        <taxon>Desulfovibrionia</taxon>
        <taxon>Desulfovibrionales</taxon>
        <taxon>Desulfovibrionaceae</taxon>
        <taxon>Desulfovibrio</taxon>
    </lineage>
</organism>
<keyword evidence="12" id="KW-1185">Reference proteome</keyword>
<comment type="subcellular location">
    <subcellularLocation>
        <location evidence="1">Cell membrane</location>
        <topology evidence="1">Multi-pass membrane protein</topology>
    </subcellularLocation>
</comment>
<feature type="transmembrane region" description="Helical" evidence="10">
    <location>
        <begin position="164"/>
        <end position="186"/>
    </location>
</feature>
<accession>A0A7W8FHC5</accession>
<dbReference type="InterPro" id="IPR002528">
    <property type="entry name" value="MATE_fam"/>
</dbReference>
<feature type="transmembrane region" description="Helical" evidence="10">
    <location>
        <begin position="12"/>
        <end position="32"/>
    </location>
</feature>
<gene>
    <name evidence="11" type="ORF">HNQ38_002828</name>
</gene>
<name>A0A7W8FHC5_9BACT</name>
<dbReference type="Pfam" id="PF01554">
    <property type="entry name" value="MatE"/>
    <property type="match status" value="2"/>
</dbReference>
<evidence type="ECO:0000256" key="10">
    <source>
        <dbReference type="SAM" id="Phobius"/>
    </source>
</evidence>
<feature type="transmembrane region" description="Helical" evidence="10">
    <location>
        <begin position="192"/>
        <end position="216"/>
    </location>
</feature>
<evidence type="ECO:0000256" key="4">
    <source>
        <dbReference type="ARBA" id="ARBA00022475"/>
    </source>
</evidence>
<evidence type="ECO:0000256" key="3">
    <source>
        <dbReference type="ARBA" id="ARBA00022449"/>
    </source>
</evidence>
<keyword evidence="4" id="KW-1003">Cell membrane</keyword>
<keyword evidence="8 10" id="KW-0472">Membrane</keyword>
<feature type="transmembrane region" description="Helical" evidence="10">
    <location>
        <begin position="320"/>
        <end position="346"/>
    </location>
</feature>
<evidence type="ECO:0000256" key="1">
    <source>
        <dbReference type="ARBA" id="ARBA00004651"/>
    </source>
</evidence>
<dbReference type="CDD" id="cd13137">
    <property type="entry name" value="MATE_NorM_like"/>
    <property type="match status" value="1"/>
</dbReference>
<protein>
    <recommendedName>
        <fullName evidence="9">Multidrug-efflux transporter</fullName>
    </recommendedName>
</protein>
<dbReference type="AlphaFoldDB" id="A0A7W8FHC5"/>
<evidence type="ECO:0000313" key="11">
    <source>
        <dbReference type="EMBL" id="MBB5144710.1"/>
    </source>
</evidence>
<dbReference type="PIRSF" id="PIRSF006603">
    <property type="entry name" value="DinF"/>
    <property type="match status" value="1"/>
</dbReference>
<feature type="transmembrane region" description="Helical" evidence="10">
    <location>
        <begin position="285"/>
        <end position="308"/>
    </location>
</feature>
<evidence type="ECO:0000256" key="7">
    <source>
        <dbReference type="ARBA" id="ARBA00023065"/>
    </source>
</evidence>
<keyword evidence="2" id="KW-0813">Transport</keyword>
<evidence type="ECO:0000256" key="6">
    <source>
        <dbReference type="ARBA" id="ARBA00022989"/>
    </source>
</evidence>
<dbReference type="PANTHER" id="PTHR43298:SF2">
    <property type="entry name" value="FMN_FAD EXPORTER YEEO-RELATED"/>
    <property type="match status" value="1"/>
</dbReference>
<evidence type="ECO:0000313" key="12">
    <source>
        <dbReference type="Proteomes" id="UP000539075"/>
    </source>
</evidence>
<evidence type="ECO:0000256" key="2">
    <source>
        <dbReference type="ARBA" id="ARBA00022448"/>
    </source>
</evidence>
<dbReference type="GO" id="GO:0006811">
    <property type="term" value="P:monoatomic ion transport"/>
    <property type="evidence" value="ECO:0007669"/>
    <property type="project" value="UniProtKB-KW"/>
</dbReference>
<keyword evidence="5 10" id="KW-0812">Transmembrane</keyword>
<dbReference type="GO" id="GO:0015297">
    <property type="term" value="F:antiporter activity"/>
    <property type="evidence" value="ECO:0007669"/>
    <property type="project" value="UniProtKB-KW"/>
</dbReference>
<feature type="transmembrane region" description="Helical" evidence="10">
    <location>
        <begin position="392"/>
        <end position="411"/>
    </location>
</feature>
<dbReference type="Proteomes" id="UP000539075">
    <property type="component" value="Unassembled WGS sequence"/>
</dbReference>
<dbReference type="InterPro" id="IPR048279">
    <property type="entry name" value="MdtK-like"/>
</dbReference>
<dbReference type="InterPro" id="IPR050222">
    <property type="entry name" value="MATE_MdtK"/>
</dbReference>
<dbReference type="RefSeq" id="WP_183722267.1">
    <property type="nucleotide sequence ID" value="NZ_JACHGO010000011.1"/>
</dbReference>
<sequence>MPETKVVSAREVALLTIPQLGLMFCYMVMSMIDLWVAGQLNEGVLAALGFTAQILAFLMLLTAVVGSGCMAMVSQSLGAGKPLRARRYSGLIVALSFTAGSVISLLGLGVLLALPMTDLVPEAIAPMVRTFGFAYAAQLPFYYSLVMLNSVFRAHKMVWLPTATLCLVTAIKFVSSVGLGLGWWGFPQLGYAAVAWTTFASSVAGFICNIILAVRVNILRASSFAGWRWNKLAMPRLWRVGAPAALGNVAGHAGSIVLLACVSSLPLHAVDAIAAMTLGMRVMGFLLFPLAGLGMTLTILSGHLLGAGLGRDGYALGLRYGLWVAAALAVAGLGLYVLCGPVIRLFTQESGTVALAETFLQISCLVLPLQGMSQMLSAVLAGAGATRFTCRVSCFTTWGVSVPLAYCLAHWLDFGAFGAYVGMACGTLVASIWTLQIYVQKKWFGAIRVL</sequence>
<feature type="transmembrane region" description="Helical" evidence="10">
    <location>
        <begin position="44"/>
        <end position="70"/>
    </location>
</feature>
<dbReference type="EMBL" id="JACHGO010000011">
    <property type="protein sequence ID" value="MBB5144710.1"/>
    <property type="molecule type" value="Genomic_DNA"/>
</dbReference>
<evidence type="ECO:0000256" key="9">
    <source>
        <dbReference type="ARBA" id="ARBA00031636"/>
    </source>
</evidence>
<feature type="transmembrane region" description="Helical" evidence="10">
    <location>
        <begin position="133"/>
        <end position="152"/>
    </location>
</feature>
<keyword evidence="3" id="KW-0050">Antiport</keyword>
<feature type="transmembrane region" description="Helical" evidence="10">
    <location>
        <begin position="417"/>
        <end position="439"/>
    </location>
</feature>
<keyword evidence="7" id="KW-0406">Ion transport</keyword>
<dbReference type="PANTHER" id="PTHR43298">
    <property type="entry name" value="MULTIDRUG RESISTANCE PROTEIN NORM-RELATED"/>
    <property type="match status" value="1"/>
</dbReference>